<comment type="caution">
    <text evidence="1">The sequence shown here is derived from an EMBL/GenBank/DDBJ whole genome shotgun (WGS) entry which is preliminary data.</text>
</comment>
<dbReference type="SUPFAM" id="SSF46689">
    <property type="entry name" value="Homeodomain-like"/>
    <property type="match status" value="1"/>
</dbReference>
<reference evidence="1 2" key="1">
    <citation type="submission" date="2018-03" db="EMBL/GenBank/DDBJ databases">
        <title>Genomic Encyclopedia of Type Strains, Phase III (KMG-III): the genomes of soil and plant-associated and newly described type strains.</title>
        <authorList>
            <person name="Whitman W."/>
        </authorList>
    </citation>
    <scope>NUCLEOTIDE SEQUENCE [LARGE SCALE GENOMIC DNA]</scope>
    <source>
        <strain evidence="1 2">MWH-P2sevCIIIb</strain>
    </source>
</reference>
<dbReference type="OrthoDB" id="2375382at2"/>
<accession>A0A2T0XC00</accession>
<dbReference type="RefSeq" id="WP_106228513.1">
    <property type="nucleotide sequence ID" value="NZ_PVTV01000017.1"/>
</dbReference>
<gene>
    <name evidence="1" type="ORF">BCM14_2682</name>
</gene>
<dbReference type="AlphaFoldDB" id="A0A2T0XC00"/>
<evidence type="ECO:0000313" key="2">
    <source>
        <dbReference type="Proteomes" id="UP000238308"/>
    </source>
</evidence>
<name>A0A2T0XC00_9BURK</name>
<evidence type="ECO:0000313" key="1">
    <source>
        <dbReference type="EMBL" id="PRY96444.1"/>
    </source>
</evidence>
<sequence length="99" mass="11122">MKLVLSPTEAEIVKIWANSGSTRIAKRAWLVLQFVAGIHPNLIAQAVGMPEQRVLDNIAEFEQDRILGLLDRPRIGRPSKVSAQTRSAIFRLAEIYEQI</sequence>
<organism evidence="1 2">
    <name type="scientific">Jezberella montanilacus</name>
    <dbReference type="NCBI Taxonomy" id="323426"/>
    <lineage>
        <taxon>Bacteria</taxon>
        <taxon>Pseudomonadati</taxon>
        <taxon>Pseudomonadota</taxon>
        <taxon>Betaproteobacteria</taxon>
        <taxon>Burkholderiales</taxon>
        <taxon>Alcaligenaceae</taxon>
        <taxon>Jezberella</taxon>
    </lineage>
</organism>
<dbReference type="EMBL" id="PVTV01000017">
    <property type="protein sequence ID" value="PRY96444.1"/>
    <property type="molecule type" value="Genomic_DNA"/>
</dbReference>
<dbReference type="Proteomes" id="UP000238308">
    <property type="component" value="Unassembled WGS sequence"/>
</dbReference>
<dbReference type="InterPro" id="IPR009057">
    <property type="entry name" value="Homeodomain-like_sf"/>
</dbReference>
<keyword evidence="2" id="KW-1185">Reference proteome</keyword>
<protein>
    <submittedName>
        <fullName evidence="1">Uncharacterized protein</fullName>
    </submittedName>
</protein>
<proteinExistence type="predicted"/>